<dbReference type="RefSeq" id="WP_320003256.1">
    <property type="nucleotide sequence ID" value="NZ_JAUHJS010000002.1"/>
</dbReference>
<evidence type="ECO:0000313" key="2">
    <source>
        <dbReference type="EMBL" id="MDN4164729.1"/>
    </source>
</evidence>
<dbReference type="Proteomes" id="UP001168552">
    <property type="component" value="Unassembled WGS sequence"/>
</dbReference>
<protein>
    <recommendedName>
        <fullName evidence="4">Nucleotidyltransferase family protein</fullName>
    </recommendedName>
</protein>
<reference evidence="2" key="1">
    <citation type="submission" date="2023-06" db="EMBL/GenBank/DDBJ databases">
        <title>Cytophagales bacterium Strain LB-30, isolated from soil.</title>
        <authorList>
            <person name="Liu B."/>
        </authorList>
    </citation>
    <scope>NUCLEOTIDE SEQUENCE</scope>
    <source>
        <strain evidence="2">LB-30</strain>
    </source>
</reference>
<dbReference type="EMBL" id="JAUHJS010000002">
    <property type="protein sequence ID" value="MDN4164729.1"/>
    <property type="molecule type" value="Genomic_DNA"/>
</dbReference>
<accession>A0ABT8F379</accession>
<comment type="caution">
    <text evidence="2">The sequence shown here is derived from an EMBL/GenBank/DDBJ whole genome shotgun (WGS) entry which is preliminary data.</text>
</comment>
<dbReference type="Gene3D" id="3.30.460.40">
    <property type="match status" value="1"/>
</dbReference>
<organism evidence="2 3">
    <name type="scientific">Shiella aurantiaca</name>
    <dbReference type="NCBI Taxonomy" id="3058365"/>
    <lineage>
        <taxon>Bacteria</taxon>
        <taxon>Pseudomonadati</taxon>
        <taxon>Bacteroidota</taxon>
        <taxon>Cytophagia</taxon>
        <taxon>Cytophagales</taxon>
        <taxon>Shiellaceae</taxon>
        <taxon>Shiella</taxon>
    </lineage>
</organism>
<name>A0ABT8F379_9BACT</name>
<evidence type="ECO:0000256" key="1">
    <source>
        <dbReference type="SAM" id="MobiDB-lite"/>
    </source>
</evidence>
<feature type="region of interest" description="Disordered" evidence="1">
    <location>
        <begin position="160"/>
        <end position="180"/>
    </location>
</feature>
<evidence type="ECO:0008006" key="4">
    <source>
        <dbReference type="Google" id="ProtNLM"/>
    </source>
</evidence>
<evidence type="ECO:0000313" key="3">
    <source>
        <dbReference type="Proteomes" id="UP001168552"/>
    </source>
</evidence>
<dbReference type="SUPFAM" id="SSF81301">
    <property type="entry name" value="Nucleotidyltransferase"/>
    <property type="match status" value="1"/>
</dbReference>
<proteinExistence type="predicted"/>
<dbReference type="InterPro" id="IPR043519">
    <property type="entry name" value="NT_sf"/>
</dbReference>
<keyword evidence="3" id="KW-1185">Reference proteome</keyword>
<sequence>MEPLSSYGNFLNTSLLFYNANAVNEPLQFSASDVKDLFSVLNEEGVKYLLVGGFALAFHGYFRGTVDLDVWVEDSPSNKKAIARAFGRLGVIGSELLSIMPFVAGFTSFHLGANGFEVDMRNNLFLFKASSFQACYQRCAEASILGVPVMVLSKEDLIKEKESTGRPKDTDDAEQLKKTR</sequence>
<gene>
    <name evidence="2" type="ORF">QWY31_04405</name>
</gene>